<dbReference type="SUPFAM" id="SSF53187">
    <property type="entry name" value="Zn-dependent exopeptidases"/>
    <property type="match status" value="1"/>
</dbReference>
<comment type="function">
    <text evidence="7">Presumably involved in the processing and regular turnover of intracellular proteins. Catalyzes the removal of unsubstituted N-terminal amino acids from various peptides.</text>
</comment>
<comment type="cofactor">
    <cofactor evidence="7">
        <name>Mn(2+)</name>
        <dbReference type="ChEBI" id="CHEBI:29035"/>
    </cofactor>
    <text evidence="7">Binds 2 manganese ions per subunit.</text>
</comment>
<feature type="domain" description="Cytosol aminopeptidase" evidence="8">
    <location>
        <begin position="336"/>
        <end position="343"/>
    </location>
</feature>
<name>A0A1F6M460_9BACT</name>
<dbReference type="Proteomes" id="UP000178742">
    <property type="component" value="Unassembled WGS sequence"/>
</dbReference>
<dbReference type="PROSITE" id="PS00631">
    <property type="entry name" value="CYTOSOL_AP"/>
    <property type="match status" value="1"/>
</dbReference>
<dbReference type="InterPro" id="IPR000819">
    <property type="entry name" value="Peptidase_M17_C"/>
</dbReference>
<evidence type="ECO:0000256" key="2">
    <source>
        <dbReference type="ARBA" id="ARBA00000967"/>
    </source>
</evidence>
<organism evidence="9 10">
    <name type="scientific">Candidatus Magasanikbacteria bacterium RIFCSPHIGHO2_02_FULL_41_13</name>
    <dbReference type="NCBI Taxonomy" id="1798676"/>
    <lineage>
        <taxon>Bacteria</taxon>
        <taxon>Candidatus Magasanikiibacteriota</taxon>
    </lineage>
</organism>
<comment type="catalytic activity">
    <reaction evidence="1 7">
        <text>Release of an N-terminal amino acid, Xaa-|-Yaa-, in which Xaa is preferably Leu, but may be other amino acids including Pro although not Arg or Lys, and Yaa may be Pro. Amino acid amides and methyl esters are also readily hydrolyzed, but rates on arylamides are exceedingly low.</text>
        <dbReference type="EC" id="3.4.11.1"/>
    </reaction>
</comment>
<feature type="binding site" evidence="7">
    <location>
        <position position="340"/>
    </location>
    <ligand>
        <name>Mn(2+)</name>
        <dbReference type="ChEBI" id="CHEBI:29035"/>
        <label>2</label>
    </ligand>
</feature>
<dbReference type="GO" id="GO:0070006">
    <property type="term" value="F:metalloaminopeptidase activity"/>
    <property type="evidence" value="ECO:0007669"/>
    <property type="project" value="InterPro"/>
</dbReference>
<feature type="binding site" evidence="7">
    <location>
        <position position="261"/>
    </location>
    <ligand>
        <name>Mn(2+)</name>
        <dbReference type="ChEBI" id="CHEBI:29035"/>
        <label>1</label>
    </ligand>
</feature>
<dbReference type="Gene3D" id="3.40.220.10">
    <property type="entry name" value="Leucine Aminopeptidase, subunit E, domain 1"/>
    <property type="match status" value="1"/>
</dbReference>
<accession>A0A1F6M460</accession>
<feature type="binding site" evidence="7">
    <location>
        <position position="256"/>
    </location>
    <ligand>
        <name>Mn(2+)</name>
        <dbReference type="ChEBI" id="CHEBI:29035"/>
        <label>2</label>
    </ligand>
</feature>
<dbReference type="Pfam" id="PF02789">
    <property type="entry name" value="Peptidase_M17_N"/>
    <property type="match status" value="1"/>
</dbReference>
<dbReference type="STRING" id="1798676.A3B90_02435"/>
<feature type="binding site" evidence="7">
    <location>
        <position position="340"/>
    </location>
    <ligand>
        <name>Mn(2+)</name>
        <dbReference type="ChEBI" id="CHEBI:29035"/>
        <label>1</label>
    </ligand>
</feature>
<evidence type="ECO:0000259" key="8">
    <source>
        <dbReference type="PROSITE" id="PS00631"/>
    </source>
</evidence>
<comment type="caution">
    <text evidence="9">The sequence shown here is derived from an EMBL/GenBank/DDBJ whole genome shotgun (WGS) entry which is preliminary data.</text>
</comment>
<comment type="similarity">
    <text evidence="3 7">Belongs to the peptidase M17 family.</text>
</comment>
<evidence type="ECO:0000256" key="3">
    <source>
        <dbReference type="ARBA" id="ARBA00009528"/>
    </source>
</evidence>
<keyword evidence="5 7" id="KW-0645">Protease</keyword>
<dbReference type="PRINTS" id="PR00481">
    <property type="entry name" value="LAMNOPPTDASE"/>
</dbReference>
<dbReference type="PANTHER" id="PTHR11963">
    <property type="entry name" value="LEUCINE AMINOPEPTIDASE-RELATED"/>
    <property type="match status" value="1"/>
</dbReference>
<reference evidence="9 10" key="1">
    <citation type="journal article" date="2016" name="Nat. Commun.">
        <title>Thousands of microbial genomes shed light on interconnected biogeochemical processes in an aquifer system.</title>
        <authorList>
            <person name="Anantharaman K."/>
            <person name="Brown C.T."/>
            <person name="Hug L.A."/>
            <person name="Sharon I."/>
            <person name="Castelle C.J."/>
            <person name="Probst A.J."/>
            <person name="Thomas B.C."/>
            <person name="Singh A."/>
            <person name="Wilkins M.J."/>
            <person name="Karaoz U."/>
            <person name="Brodie E.L."/>
            <person name="Williams K.H."/>
            <person name="Hubbard S.S."/>
            <person name="Banfield J.F."/>
        </authorList>
    </citation>
    <scope>NUCLEOTIDE SEQUENCE [LARGE SCALE GENOMIC DNA]</scope>
</reference>
<protein>
    <recommendedName>
        <fullName evidence="7">Probable cytosol aminopeptidase</fullName>
        <ecNumber evidence="7">3.4.11.1</ecNumber>
    </recommendedName>
    <alternativeName>
        <fullName evidence="7">Leucine aminopeptidase</fullName>
        <shortName evidence="7">LAP</shortName>
        <ecNumber evidence="7">3.4.11.10</ecNumber>
    </alternativeName>
    <alternativeName>
        <fullName evidence="7">Leucyl aminopeptidase</fullName>
    </alternativeName>
</protein>
<dbReference type="SUPFAM" id="SSF52949">
    <property type="entry name" value="Macro domain-like"/>
    <property type="match status" value="1"/>
</dbReference>
<evidence type="ECO:0000256" key="5">
    <source>
        <dbReference type="ARBA" id="ARBA00022670"/>
    </source>
</evidence>
<dbReference type="Pfam" id="PF00883">
    <property type="entry name" value="Peptidase_M17"/>
    <property type="match status" value="1"/>
</dbReference>
<dbReference type="InterPro" id="IPR008283">
    <property type="entry name" value="Peptidase_M17_N"/>
</dbReference>
<dbReference type="EC" id="3.4.11.10" evidence="7"/>
<evidence type="ECO:0000256" key="4">
    <source>
        <dbReference type="ARBA" id="ARBA00022438"/>
    </source>
</evidence>
<evidence type="ECO:0000313" key="10">
    <source>
        <dbReference type="Proteomes" id="UP000178742"/>
    </source>
</evidence>
<proteinExistence type="inferred from homology"/>
<keyword evidence="7" id="KW-0464">Manganese</keyword>
<dbReference type="InterPro" id="IPR043472">
    <property type="entry name" value="Macro_dom-like"/>
</dbReference>
<evidence type="ECO:0000256" key="7">
    <source>
        <dbReference type="HAMAP-Rule" id="MF_00181"/>
    </source>
</evidence>
<gene>
    <name evidence="7" type="primary">pepA</name>
    <name evidence="9" type="ORF">A3B90_02435</name>
</gene>
<dbReference type="HAMAP" id="MF_00181">
    <property type="entry name" value="Cytosol_peptidase_M17"/>
    <property type="match status" value="1"/>
</dbReference>
<dbReference type="GO" id="GO:0030145">
    <property type="term" value="F:manganese ion binding"/>
    <property type="evidence" value="ECO:0007669"/>
    <property type="project" value="UniProtKB-UniRule"/>
</dbReference>
<feature type="active site" evidence="7">
    <location>
        <position position="268"/>
    </location>
</feature>
<keyword evidence="4 7" id="KW-0031">Aminopeptidase</keyword>
<dbReference type="PANTHER" id="PTHR11963:SF23">
    <property type="entry name" value="CYTOSOL AMINOPEPTIDASE"/>
    <property type="match status" value="1"/>
</dbReference>
<evidence type="ECO:0000313" key="9">
    <source>
        <dbReference type="EMBL" id="OGH66375.1"/>
    </source>
</evidence>
<dbReference type="AlphaFoldDB" id="A0A1F6M460"/>
<dbReference type="Gene3D" id="3.40.630.10">
    <property type="entry name" value="Zn peptidases"/>
    <property type="match status" value="1"/>
</dbReference>
<comment type="catalytic activity">
    <reaction evidence="2 7">
        <text>Release of an N-terminal amino acid, preferentially leucine, but not glutamic or aspartic acids.</text>
        <dbReference type="EC" id="3.4.11.10"/>
    </reaction>
</comment>
<dbReference type="GO" id="GO:0005737">
    <property type="term" value="C:cytoplasm"/>
    <property type="evidence" value="ECO:0007669"/>
    <property type="project" value="UniProtKB-SubCell"/>
</dbReference>
<feature type="binding site" evidence="7">
    <location>
        <position position="279"/>
    </location>
    <ligand>
        <name>Mn(2+)</name>
        <dbReference type="ChEBI" id="CHEBI:29035"/>
        <label>2</label>
    </ligand>
</feature>
<dbReference type="GO" id="GO:0006508">
    <property type="term" value="P:proteolysis"/>
    <property type="evidence" value="ECO:0007669"/>
    <property type="project" value="UniProtKB-KW"/>
</dbReference>
<feature type="binding site" evidence="7">
    <location>
        <position position="338"/>
    </location>
    <ligand>
        <name>Mn(2+)</name>
        <dbReference type="ChEBI" id="CHEBI:29035"/>
        <label>1</label>
    </ligand>
</feature>
<evidence type="ECO:0000256" key="1">
    <source>
        <dbReference type="ARBA" id="ARBA00000135"/>
    </source>
</evidence>
<keyword evidence="7" id="KW-0479">Metal-binding</keyword>
<dbReference type="CDD" id="cd00433">
    <property type="entry name" value="Peptidase_M17"/>
    <property type="match status" value="1"/>
</dbReference>
<dbReference type="EC" id="3.4.11.1" evidence="7"/>
<dbReference type="EMBL" id="MFPX01000019">
    <property type="protein sequence ID" value="OGH66375.1"/>
    <property type="molecule type" value="Genomic_DNA"/>
</dbReference>
<dbReference type="InterPro" id="IPR011356">
    <property type="entry name" value="Leucine_aapep/pepB"/>
</dbReference>
<keyword evidence="6 7" id="KW-0378">Hydrolase</keyword>
<feature type="binding site" evidence="7">
    <location>
        <position position="261"/>
    </location>
    <ligand>
        <name>Mn(2+)</name>
        <dbReference type="ChEBI" id="CHEBI:29035"/>
        <label>2</label>
    </ligand>
</feature>
<evidence type="ECO:0000256" key="6">
    <source>
        <dbReference type="ARBA" id="ARBA00022801"/>
    </source>
</evidence>
<feature type="active site" evidence="7">
    <location>
        <position position="342"/>
    </location>
</feature>
<dbReference type="InterPro" id="IPR023042">
    <property type="entry name" value="Peptidase_M17_leu_NH2_pept"/>
</dbReference>
<dbReference type="NCBIfam" id="NF002074">
    <property type="entry name" value="PRK00913.1-4"/>
    <property type="match status" value="1"/>
</dbReference>
<sequence length="488" mass="53142">MIRYTFNNTLAPAEVLVIPFFEDQDLKQNIKALSGLNVESVLSLFDTTDFEGKFLQTQFCYTGEKELPRILLLGLGKKSESSLRKLKQAIGASVIACQSKKLAKIAYLLKDEPLQDVVLAIEVAAYAYDDHKNKDSRITHIEECQFVLPHLKKEAKAMKVAIEEGVALGSSINWTRTLGNTPPSIMTPLLLATEAQTISQIDKKVKVKILSQKEIEKLKMGCFLAVAKGSVHEPKFIIVEYMGGKQKDAPTIFVGKGITFDSGGISLKPADALVDMKFDMLGAATVLGIIRTAALLKLKKNIVALVPACENMPSGTAYRPDDILTAMNGKTVLVENTDAEGRLVLADALCYAAKYKPKEVIDFATLTGHCCIALGNERSGLFTPDEKISERALLSAKNVGEQLWRLPLGDEFSEAVKAEVADLRNTGGVGHPRFGGASTAAAFLQNFTDYPWAHIDMSSAYWGGKGKAWIRAGANGFGVETMIEYLKG</sequence>
<comment type="subcellular location">
    <subcellularLocation>
        <location evidence="7">Cytoplasm</location>
    </subcellularLocation>
</comment>
<keyword evidence="7" id="KW-0963">Cytoplasm</keyword>